<dbReference type="SUPFAM" id="SSF81383">
    <property type="entry name" value="F-box domain"/>
    <property type="match status" value="1"/>
</dbReference>
<comment type="caution">
    <text evidence="2">The sequence shown here is derived from an EMBL/GenBank/DDBJ whole genome shotgun (WGS) entry which is preliminary data.</text>
</comment>
<dbReference type="PROSITE" id="PS50181">
    <property type="entry name" value="FBOX"/>
    <property type="match status" value="1"/>
</dbReference>
<evidence type="ECO:0000313" key="2">
    <source>
        <dbReference type="EMBL" id="KAJ9540015.1"/>
    </source>
</evidence>
<proteinExistence type="predicted"/>
<organism evidence="2 3">
    <name type="scientific">Centaurea solstitialis</name>
    <name type="common">yellow star-thistle</name>
    <dbReference type="NCBI Taxonomy" id="347529"/>
    <lineage>
        <taxon>Eukaryota</taxon>
        <taxon>Viridiplantae</taxon>
        <taxon>Streptophyta</taxon>
        <taxon>Embryophyta</taxon>
        <taxon>Tracheophyta</taxon>
        <taxon>Spermatophyta</taxon>
        <taxon>Magnoliopsida</taxon>
        <taxon>eudicotyledons</taxon>
        <taxon>Gunneridae</taxon>
        <taxon>Pentapetalae</taxon>
        <taxon>asterids</taxon>
        <taxon>campanulids</taxon>
        <taxon>Asterales</taxon>
        <taxon>Asteraceae</taxon>
        <taxon>Carduoideae</taxon>
        <taxon>Cardueae</taxon>
        <taxon>Centaureinae</taxon>
        <taxon>Centaurea</taxon>
    </lineage>
</organism>
<dbReference type="InterPro" id="IPR001810">
    <property type="entry name" value="F-box_dom"/>
</dbReference>
<sequence>MARNNDGKRETACGIVVEPTPKRTKIHESMENTIIPDDVLRNILSRLSAKPLMRFRCSSKHWNSLITDPCFINSISRRMILMHSGLTGLYAFDPKHQNIIKLTYPFEDQIHKCNVIGTLNGIVLLLLEKYYYGGPRIFILYNPLTRASKKLPSLPDPCCLLTATTYAYGFGHGNIITIRYPCHTCPSNNTYNKFNVFNLKKGSWTVPKTTFKFSTDLFVHQVGIFLNGFIHWIRFVSNKFDIVVLDVTELVVSRIDAPRMKVDCYNPYFSVLGTLHGCLCMSSMWCNGFDLWVKEHDEWSKQYSFRLPFYRHGCDNCLDVSIFEEGRILVKDEVSNQIIMCHLFERYYDIFKCAGEMRVANRFEYFEKGVKFLVGKPFEYVESLLSPSDICHV</sequence>
<evidence type="ECO:0000313" key="3">
    <source>
        <dbReference type="Proteomes" id="UP001172457"/>
    </source>
</evidence>
<dbReference type="InterPro" id="IPR050796">
    <property type="entry name" value="SCF_F-box_component"/>
</dbReference>
<dbReference type="PANTHER" id="PTHR31672">
    <property type="entry name" value="BNACNNG10540D PROTEIN"/>
    <property type="match status" value="1"/>
</dbReference>
<gene>
    <name evidence="2" type="ORF">OSB04_026521</name>
</gene>
<dbReference type="EMBL" id="JARYMX010000007">
    <property type="protein sequence ID" value="KAJ9540015.1"/>
    <property type="molecule type" value="Genomic_DNA"/>
</dbReference>
<dbReference type="PANTHER" id="PTHR31672:SF13">
    <property type="entry name" value="F-BOX PROTEIN CPR30-LIKE"/>
    <property type="match status" value="1"/>
</dbReference>
<name>A0AA38SC13_9ASTR</name>
<evidence type="ECO:0000259" key="1">
    <source>
        <dbReference type="PROSITE" id="PS50181"/>
    </source>
</evidence>
<dbReference type="Proteomes" id="UP001172457">
    <property type="component" value="Chromosome 7"/>
</dbReference>
<dbReference type="AlphaFoldDB" id="A0AA38SC13"/>
<dbReference type="NCBIfam" id="TIGR01640">
    <property type="entry name" value="F_box_assoc_1"/>
    <property type="match status" value="1"/>
</dbReference>
<dbReference type="InterPro" id="IPR011043">
    <property type="entry name" value="Gal_Oxase/kelch_b-propeller"/>
</dbReference>
<dbReference type="InterPro" id="IPR017451">
    <property type="entry name" value="F-box-assoc_interact_dom"/>
</dbReference>
<feature type="domain" description="F-box" evidence="1">
    <location>
        <begin position="29"/>
        <end position="79"/>
    </location>
</feature>
<dbReference type="SUPFAM" id="SSF50965">
    <property type="entry name" value="Galactose oxidase, central domain"/>
    <property type="match status" value="1"/>
</dbReference>
<protein>
    <recommendedName>
        <fullName evidence="1">F-box domain-containing protein</fullName>
    </recommendedName>
</protein>
<dbReference type="Gene3D" id="1.20.1280.50">
    <property type="match status" value="1"/>
</dbReference>
<accession>A0AA38SC13</accession>
<reference evidence="2" key="1">
    <citation type="submission" date="2023-03" db="EMBL/GenBank/DDBJ databases">
        <title>Chromosome-scale reference genome and RAD-based genetic map of yellow starthistle (Centaurea solstitialis) reveal putative structural variation and QTLs associated with invader traits.</title>
        <authorList>
            <person name="Reatini B."/>
            <person name="Cang F.A."/>
            <person name="Jiang Q."/>
            <person name="Mckibben M.T.W."/>
            <person name="Barker M.S."/>
            <person name="Rieseberg L.H."/>
            <person name="Dlugosch K.M."/>
        </authorList>
    </citation>
    <scope>NUCLEOTIDE SEQUENCE</scope>
    <source>
        <strain evidence="2">CAN-66</strain>
        <tissue evidence="2">Leaf</tissue>
    </source>
</reference>
<keyword evidence="3" id="KW-1185">Reference proteome</keyword>
<dbReference type="Pfam" id="PF00646">
    <property type="entry name" value="F-box"/>
    <property type="match status" value="1"/>
</dbReference>
<dbReference type="CDD" id="cd22157">
    <property type="entry name" value="F-box_AtFBW1-like"/>
    <property type="match status" value="1"/>
</dbReference>
<dbReference type="SMART" id="SM00256">
    <property type="entry name" value="FBOX"/>
    <property type="match status" value="1"/>
</dbReference>
<dbReference type="InterPro" id="IPR036047">
    <property type="entry name" value="F-box-like_dom_sf"/>
</dbReference>